<evidence type="ECO:0000313" key="4">
    <source>
        <dbReference type="Proteomes" id="UP000314294"/>
    </source>
</evidence>
<feature type="signal peptide" evidence="2">
    <location>
        <begin position="1"/>
        <end position="17"/>
    </location>
</feature>
<organism evidence="3 4">
    <name type="scientific">Liparis tanakae</name>
    <name type="common">Tanaka's snailfish</name>
    <dbReference type="NCBI Taxonomy" id="230148"/>
    <lineage>
        <taxon>Eukaryota</taxon>
        <taxon>Metazoa</taxon>
        <taxon>Chordata</taxon>
        <taxon>Craniata</taxon>
        <taxon>Vertebrata</taxon>
        <taxon>Euteleostomi</taxon>
        <taxon>Actinopterygii</taxon>
        <taxon>Neopterygii</taxon>
        <taxon>Teleostei</taxon>
        <taxon>Neoteleostei</taxon>
        <taxon>Acanthomorphata</taxon>
        <taxon>Eupercaria</taxon>
        <taxon>Perciformes</taxon>
        <taxon>Cottioidei</taxon>
        <taxon>Cottales</taxon>
        <taxon>Liparidae</taxon>
        <taxon>Liparis</taxon>
    </lineage>
</organism>
<feature type="chain" id="PRO_5021376399" evidence="2">
    <location>
        <begin position="18"/>
        <end position="202"/>
    </location>
</feature>
<dbReference type="EMBL" id="SRLO01000010">
    <property type="protein sequence ID" value="TNN87430.1"/>
    <property type="molecule type" value="Genomic_DNA"/>
</dbReference>
<protein>
    <submittedName>
        <fullName evidence="3">Uncharacterized protein</fullName>
    </submittedName>
</protein>
<sequence>MQRMLLVLGICASTVTALMDPNMHRSEEIRDAGTESLIITFQSEEQNQSTANNTALCDRLLAKSEELRQEVLTITRDTKHNSTLWRGRVACKRFTVSWHNCRRAASSRLDKPSSDDRLFTGRSLWRCEDKVGHETSTRRRDENETSTRHRDENETAHMRNYVGPIKPRELISQLIDASCWQRAWQPQRTVQPRHVILSVRVA</sequence>
<keyword evidence="4" id="KW-1185">Reference proteome</keyword>
<feature type="region of interest" description="Disordered" evidence="1">
    <location>
        <begin position="132"/>
        <end position="154"/>
    </location>
</feature>
<evidence type="ECO:0000256" key="1">
    <source>
        <dbReference type="SAM" id="MobiDB-lite"/>
    </source>
</evidence>
<proteinExistence type="predicted"/>
<keyword evidence="2" id="KW-0732">Signal</keyword>
<dbReference type="Proteomes" id="UP000314294">
    <property type="component" value="Unassembled WGS sequence"/>
</dbReference>
<comment type="caution">
    <text evidence="3">The sequence shown here is derived from an EMBL/GenBank/DDBJ whole genome shotgun (WGS) entry which is preliminary data.</text>
</comment>
<name>A0A4Z2JBC9_9TELE</name>
<evidence type="ECO:0000313" key="3">
    <source>
        <dbReference type="EMBL" id="TNN87430.1"/>
    </source>
</evidence>
<dbReference type="AlphaFoldDB" id="A0A4Z2JBC9"/>
<evidence type="ECO:0000256" key="2">
    <source>
        <dbReference type="SAM" id="SignalP"/>
    </source>
</evidence>
<accession>A0A4Z2JBC9</accession>
<reference evidence="3 4" key="1">
    <citation type="submission" date="2019-03" db="EMBL/GenBank/DDBJ databases">
        <title>First draft genome of Liparis tanakae, snailfish: a comprehensive survey of snailfish specific genes.</title>
        <authorList>
            <person name="Kim W."/>
            <person name="Song I."/>
            <person name="Jeong J.-H."/>
            <person name="Kim D."/>
            <person name="Kim S."/>
            <person name="Ryu S."/>
            <person name="Song J.Y."/>
            <person name="Lee S.K."/>
        </authorList>
    </citation>
    <scope>NUCLEOTIDE SEQUENCE [LARGE SCALE GENOMIC DNA]</scope>
    <source>
        <tissue evidence="3">Muscle</tissue>
    </source>
</reference>
<gene>
    <name evidence="3" type="ORF">EYF80_002147</name>
</gene>